<dbReference type="AlphaFoldDB" id="A0A4Z2IDX4"/>
<sequence length="151" mass="16477">MSVGAEDSLSLKHDWLSGAGSHRLHVGHHRLQDLCQLRSSSGPTWYVAEHRLLEGGQGEGECYMFGPLVPHTELNQQGGRGRLQVKAALQHGGLRGGGFGRQVHDHQALKLLQELLGHGVARALGLLPCHLEPVERLVHLHHLLVESACAR</sequence>
<comment type="caution">
    <text evidence="1">The sequence shown here is derived from an EMBL/GenBank/DDBJ whole genome shotgun (WGS) entry which is preliminary data.</text>
</comment>
<accession>A0A4Z2IDX4</accession>
<evidence type="ECO:0000313" key="1">
    <source>
        <dbReference type="EMBL" id="TNN75522.1"/>
    </source>
</evidence>
<dbReference type="Proteomes" id="UP000314294">
    <property type="component" value="Unassembled WGS sequence"/>
</dbReference>
<organism evidence="1 2">
    <name type="scientific">Liparis tanakae</name>
    <name type="common">Tanaka's snailfish</name>
    <dbReference type="NCBI Taxonomy" id="230148"/>
    <lineage>
        <taxon>Eukaryota</taxon>
        <taxon>Metazoa</taxon>
        <taxon>Chordata</taxon>
        <taxon>Craniata</taxon>
        <taxon>Vertebrata</taxon>
        <taxon>Euteleostomi</taxon>
        <taxon>Actinopterygii</taxon>
        <taxon>Neopterygii</taxon>
        <taxon>Teleostei</taxon>
        <taxon>Neoteleostei</taxon>
        <taxon>Acanthomorphata</taxon>
        <taxon>Eupercaria</taxon>
        <taxon>Perciformes</taxon>
        <taxon>Cottioidei</taxon>
        <taxon>Cottales</taxon>
        <taxon>Liparidae</taxon>
        <taxon>Liparis</taxon>
    </lineage>
</organism>
<dbReference type="EMBL" id="SRLO01000103">
    <property type="protein sequence ID" value="TNN75522.1"/>
    <property type="molecule type" value="Genomic_DNA"/>
</dbReference>
<gene>
    <name evidence="1" type="ORF">EYF80_014334</name>
</gene>
<proteinExistence type="predicted"/>
<protein>
    <submittedName>
        <fullName evidence="1">Uncharacterized protein</fullName>
    </submittedName>
</protein>
<evidence type="ECO:0000313" key="2">
    <source>
        <dbReference type="Proteomes" id="UP000314294"/>
    </source>
</evidence>
<name>A0A4Z2IDX4_9TELE</name>
<reference evidence="1 2" key="1">
    <citation type="submission" date="2019-03" db="EMBL/GenBank/DDBJ databases">
        <title>First draft genome of Liparis tanakae, snailfish: a comprehensive survey of snailfish specific genes.</title>
        <authorList>
            <person name="Kim W."/>
            <person name="Song I."/>
            <person name="Jeong J.-H."/>
            <person name="Kim D."/>
            <person name="Kim S."/>
            <person name="Ryu S."/>
            <person name="Song J.Y."/>
            <person name="Lee S.K."/>
        </authorList>
    </citation>
    <scope>NUCLEOTIDE SEQUENCE [LARGE SCALE GENOMIC DNA]</scope>
    <source>
        <tissue evidence="1">Muscle</tissue>
    </source>
</reference>
<keyword evidence="2" id="KW-1185">Reference proteome</keyword>